<dbReference type="EMBL" id="AP023189">
    <property type="protein sequence ID" value="BCG22291.1"/>
    <property type="molecule type" value="Genomic_DNA"/>
</dbReference>
<dbReference type="AlphaFoldDB" id="A0A6J4E130"/>
<evidence type="ECO:0000313" key="2">
    <source>
        <dbReference type="EMBL" id="GJN53742.1"/>
    </source>
</evidence>
<protein>
    <recommendedName>
        <fullName evidence="5">NRDE family protein</fullName>
    </recommendedName>
</protein>
<dbReference type="KEGG" id="ptw:TUM18999_04820"/>
<reference evidence="1 3" key="1">
    <citation type="submission" date="2020-05" db="EMBL/GenBank/DDBJ databases">
        <title>Characterization of novel class B3 metallo-beta-lactamase from novel Pseudomonas species.</title>
        <authorList>
            <person name="Yamada K."/>
            <person name="Aoki K."/>
            <person name="Ishii Y."/>
        </authorList>
    </citation>
    <scope>NUCLEOTIDE SEQUENCE [LARGE SCALE GENOMIC DNA]</scope>
    <source>
        <strain evidence="1 3">TUM18999</strain>
        <strain evidence="2 4">TUM20286</strain>
    </source>
</reference>
<gene>
    <name evidence="1" type="ORF">TUM18999_04820</name>
    <name evidence="2" type="ORF">TUM20286_34940</name>
</gene>
<accession>A0A6J4E130</accession>
<dbReference type="PANTHER" id="PTHR17985:SF8">
    <property type="entry name" value="TRANSPORT AND GOLGI ORGANIZATION PROTEIN 2 HOMOLOG"/>
    <property type="match status" value="1"/>
</dbReference>
<dbReference type="InterPro" id="IPR008551">
    <property type="entry name" value="TANGO2"/>
</dbReference>
<evidence type="ECO:0000313" key="4">
    <source>
        <dbReference type="Proteomes" id="UP001054892"/>
    </source>
</evidence>
<dbReference type="PANTHER" id="PTHR17985">
    <property type="entry name" value="SER/THR-RICH PROTEIN T10 IN DGCR REGION"/>
    <property type="match status" value="1"/>
</dbReference>
<sequence length="248" mass="26709">MCLIAFAWRPGHQTPLVLAANRDEFYARPTQPLAAWKDAPGLYAGRDLEAGGTWLGLGPDGRFAALTNIRDPRLPPVGRSRGELCVQFLSGEMGPGEFLADAQRRAGDYAGFNLLVGDARELCFLNPRSGGPRRLAAGIYGLSNADLDTPWPKVERAKAALAECLEQVNTDTLLNLMHDPEAAPDAILPDTGVGLNTERMLSPVFIATRTYGTRASTALIVHADGRRELVERSYGPHGGHLGDVALQL</sequence>
<organism evidence="1 3">
    <name type="scientific">Pseudomonas tohonis</name>
    <dbReference type="NCBI Taxonomy" id="2725477"/>
    <lineage>
        <taxon>Bacteria</taxon>
        <taxon>Pseudomonadati</taxon>
        <taxon>Pseudomonadota</taxon>
        <taxon>Gammaproteobacteria</taxon>
        <taxon>Pseudomonadales</taxon>
        <taxon>Pseudomonadaceae</taxon>
        <taxon>Pseudomonas</taxon>
    </lineage>
</organism>
<dbReference type="Proteomes" id="UP001054892">
    <property type="component" value="Unassembled WGS sequence"/>
</dbReference>
<evidence type="ECO:0000313" key="1">
    <source>
        <dbReference type="EMBL" id="BCG22291.1"/>
    </source>
</evidence>
<keyword evidence="4" id="KW-1185">Reference proteome</keyword>
<name>A0A6J4E130_9PSED</name>
<dbReference type="RefSeq" id="WP_173175173.1">
    <property type="nucleotide sequence ID" value="NZ_AP023189.1"/>
</dbReference>
<evidence type="ECO:0008006" key="5">
    <source>
        <dbReference type="Google" id="ProtNLM"/>
    </source>
</evidence>
<dbReference type="EMBL" id="BQKM01000007">
    <property type="protein sequence ID" value="GJN53742.1"/>
    <property type="molecule type" value="Genomic_DNA"/>
</dbReference>
<proteinExistence type="predicted"/>
<evidence type="ECO:0000313" key="3">
    <source>
        <dbReference type="Proteomes" id="UP000509383"/>
    </source>
</evidence>
<dbReference type="Pfam" id="PF05742">
    <property type="entry name" value="TANGO2"/>
    <property type="match status" value="1"/>
</dbReference>
<dbReference type="Proteomes" id="UP000509383">
    <property type="component" value="Chromosome"/>
</dbReference>